<evidence type="ECO:0008006" key="4">
    <source>
        <dbReference type="Google" id="ProtNLM"/>
    </source>
</evidence>
<keyword evidence="1" id="KW-0175">Coiled coil</keyword>
<dbReference type="EMBL" id="PEXQ01000017">
    <property type="protein sequence ID" value="PIU16318.1"/>
    <property type="molecule type" value="Genomic_DNA"/>
</dbReference>
<comment type="caution">
    <text evidence="2">The sequence shown here is derived from an EMBL/GenBank/DDBJ whole genome shotgun (WGS) entry which is preliminary data.</text>
</comment>
<protein>
    <recommendedName>
        <fullName evidence="4">V-type ATP synthase subunit E</fullName>
    </recommendedName>
</protein>
<feature type="coiled-coil region" evidence="1">
    <location>
        <begin position="36"/>
        <end position="98"/>
    </location>
</feature>
<evidence type="ECO:0000313" key="2">
    <source>
        <dbReference type="EMBL" id="PIU16318.1"/>
    </source>
</evidence>
<reference evidence="3" key="1">
    <citation type="submission" date="2017-09" db="EMBL/GenBank/DDBJ databases">
        <title>Depth-based differentiation of microbial function through sediment-hosted aquifers and enrichment of novel symbionts in the deep terrestrial subsurface.</title>
        <authorList>
            <person name="Probst A.J."/>
            <person name="Ladd B."/>
            <person name="Jarett J.K."/>
            <person name="Geller-Mcgrath D.E."/>
            <person name="Sieber C.M.K."/>
            <person name="Emerson J.B."/>
            <person name="Anantharaman K."/>
            <person name="Thomas B.C."/>
            <person name="Malmstrom R."/>
            <person name="Stieglmeier M."/>
            <person name="Klingl A."/>
            <person name="Woyke T."/>
            <person name="Ryan C.M."/>
            <person name="Banfield J.F."/>
        </authorList>
    </citation>
    <scope>NUCLEOTIDE SEQUENCE [LARGE SCALE GENOMIC DNA]</scope>
</reference>
<organism evidence="2 3">
    <name type="scientific">bacterium (Candidatus Gribaldobacteria) CG08_land_8_20_14_0_20_39_15</name>
    <dbReference type="NCBI Taxonomy" id="2014273"/>
    <lineage>
        <taxon>Bacteria</taxon>
        <taxon>Candidatus Gribaldobacteria</taxon>
    </lineage>
</organism>
<dbReference type="AlphaFoldDB" id="A0A2M6XV81"/>
<evidence type="ECO:0000256" key="1">
    <source>
        <dbReference type="SAM" id="Coils"/>
    </source>
</evidence>
<proteinExistence type="predicted"/>
<sequence length="182" mass="21243">MLDNIFNSIDEKVRLEIEKIQDEQKGAILLLSKDYNQKCEQKLQKAREDLLRKSNQEVMEAQKKIETRFRFVVQETKHQILQEAYQEAVARINKLSEDDFRKIIVQMVEALPSDLTGQIKAGKRTALILRSLLPRSLVVSDDLDEEGFVAITSKMEIDFRISQIMKQNREKTDFEVLKILFA</sequence>
<name>A0A2M6XV81_9BACT</name>
<dbReference type="Proteomes" id="UP000229784">
    <property type="component" value="Unassembled WGS sequence"/>
</dbReference>
<gene>
    <name evidence="2" type="ORF">COT20_00620</name>
</gene>
<evidence type="ECO:0000313" key="3">
    <source>
        <dbReference type="Proteomes" id="UP000229784"/>
    </source>
</evidence>
<accession>A0A2M6XV81</accession>
<dbReference type="SUPFAM" id="SSF160527">
    <property type="entry name" value="V-type ATPase subunit E-like"/>
    <property type="match status" value="1"/>
</dbReference>